<dbReference type="EMBL" id="MSCL01000001">
    <property type="protein sequence ID" value="PQJ74392.1"/>
    <property type="molecule type" value="Genomic_DNA"/>
</dbReference>
<reference evidence="1 2" key="1">
    <citation type="submission" date="2016-12" db="EMBL/GenBank/DDBJ databases">
        <title>Trade-off between light-utilization and light-protection in marine flavobacteria.</title>
        <authorList>
            <person name="Kumagai Y."/>
            <person name="Yoshizawa S."/>
            <person name="Kogure K."/>
            <person name="Iwasaki W."/>
        </authorList>
    </citation>
    <scope>NUCLEOTIDE SEQUENCE [LARGE SCALE GENOMIC DNA]</scope>
    <source>
        <strain evidence="1 2">KCTC 22729</strain>
    </source>
</reference>
<dbReference type="RefSeq" id="WP_105045540.1">
    <property type="nucleotide sequence ID" value="NZ_CP150662.1"/>
</dbReference>
<organism evidence="1 2">
    <name type="scientific">Polaribacter gangjinensis</name>
    <dbReference type="NCBI Taxonomy" id="574710"/>
    <lineage>
        <taxon>Bacteria</taxon>
        <taxon>Pseudomonadati</taxon>
        <taxon>Bacteroidota</taxon>
        <taxon>Flavobacteriia</taxon>
        <taxon>Flavobacteriales</taxon>
        <taxon>Flavobacteriaceae</taxon>
    </lineage>
</organism>
<comment type="caution">
    <text evidence="1">The sequence shown here is derived from an EMBL/GenBank/DDBJ whole genome shotgun (WGS) entry which is preliminary data.</text>
</comment>
<dbReference type="Proteomes" id="UP000237608">
    <property type="component" value="Unassembled WGS sequence"/>
</dbReference>
<dbReference type="AlphaFoldDB" id="A0A2S7WAY1"/>
<name>A0A2S7WAY1_9FLAO</name>
<sequence>MNKKNLCLFYLILGFFGVLEVNAQIGIAVAKDEKGSSLEWNVVWNKGYQTESIAIQNLRDKGYKKVFSLTGGEKRGHKLQSGYWVVVEATHKIYDGTLKTSFGLGASSSSYTEAEERAVSNLSQYDWSWKKSNGYTISKKGTF</sequence>
<protein>
    <submittedName>
        <fullName evidence="1">Uncharacterized protein</fullName>
    </submittedName>
</protein>
<evidence type="ECO:0000313" key="2">
    <source>
        <dbReference type="Proteomes" id="UP000237608"/>
    </source>
</evidence>
<gene>
    <name evidence="1" type="ORF">BTO13_03510</name>
</gene>
<proteinExistence type="predicted"/>
<evidence type="ECO:0000313" key="1">
    <source>
        <dbReference type="EMBL" id="PQJ74392.1"/>
    </source>
</evidence>
<keyword evidence="2" id="KW-1185">Reference proteome</keyword>
<dbReference type="OrthoDB" id="9848085at2"/>
<accession>A0A2S7WAY1</accession>